<protein>
    <submittedName>
        <fullName evidence="2">Uncharacterized protein</fullName>
    </submittedName>
</protein>
<evidence type="ECO:0000313" key="2">
    <source>
        <dbReference type="EMBL" id="JAE00222.1"/>
    </source>
</evidence>
<feature type="region of interest" description="Disordered" evidence="1">
    <location>
        <begin position="1"/>
        <end position="28"/>
    </location>
</feature>
<organism evidence="2">
    <name type="scientific">Arundo donax</name>
    <name type="common">Giant reed</name>
    <name type="synonym">Donax arundinaceus</name>
    <dbReference type="NCBI Taxonomy" id="35708"/>
    <lineage>
        <taxon>Eukaryota</taxon>
        <taxon>Viridiplantae</taxon>
        <taxon>Streptophyta</taxon>
        <taxon>Embryophyta</taxon>
        <taxon>Tracheophyta</taxon>
        <taxon>Spermatophyta</taxon>
        <taxon>Magnoliopsida</taxon>
        <taxon>Liliopsida</taxon>
        <taxon>Poales</taxon>
        <taxon>Poaceae</taxon>
        <taxon>PACMAD clade</taxon>
        <taxon>Arundinoideae</taxon>
        <taxon>Arundineae</taxon>
        <taxon>Arundo</taxon>
    </lineage>
</organism>
<dbReference type="EMBL" id="GBRH01197674">
    <property type="protein sequence ID" value="JAE00222.1"/>
    <property type="molecule type" value="Transcribed_RNA"/>
</dbReference>
<dbReference type="AlphaFoldDB" id="A0A0A9EJF4"/>
<feature type="compositionally biased region" description="Low complexity" evidence="1">
    <location>
        <begin position="16"/>
        <end position="28"/>
    </location>
</feature>
<sequence length="28" mass="2995">MSPRLPPPYTKSTFRATSSLPSSTAASR</sequence>
<reference evidence="2" key="2">
    <citation type="journal article" date="2015" name="Data Brief">
        <title>Shoot transcriptome of the giant reed, Arundo donax.</title>
        <authorList>
            <person name="Barrero R.A."/>
            <person name="Guerrero F.D."/>
            <person name="Moolhuijzen P."/>
            <person name="Goolsby J.A."/>
            <person name="Tidwell J."/>
            <person name="Bellgard S.E."/>
            <person name="Bellgard M.I."/>
        </authorList>
    </citation>
    <scope>NUCLEOTIDE SEQUENCE</scope>
    <source>
        <tissue evidence="2">Shoot tissue taken approximately 20 cm above the soil surface</tissue>
    </source>
</reference>
<proteinExistence type="predicted"/>
<reference evidence="2" key="1">
    <citation type="submission" date="2014-09" db="EMBL/GenBank/DDBJ databases">
        <authorList>
            <person name="Magalhaes I.L.F."/>
            <person name="Oliveira U."/>
            <person name="Santos F.R."/>
            <person name="Vidigal T.H.D.A."/>
            <person name="Brescovit A.D."/>
            <person name="Santos A.J."/>
        </authorList>
    </citation>
    <scope>NUCLEOTIDE SEQUENCE</scope>
    <source>
        <tissue evidence="2">Shoot tissue taken approximately 20 cm above the soil surface</tissue>
    </source>
</reference>
<name>A0A0A9EJF4_ARUDO</name>
<evidence type="ECO:0000256" key="1">
    <source>
        <dbReference type="SAM" id="MobiDB-lite"/>
    </source>
</evidence>
<accession>A0A0A9EJF4</accession>